<evidence type="ECO:0000259" key="6">
    <source>
        <dbReference type="PROSITE" id="PS50206"/>
    </source>
</evidence>
<dbReference type="PANTHER" id="PTHR37422">
    <property type="entry name" value="TEICHURONIC ACID BIOSYNTHESIS PROTEIN TUAE"/>
    <property type="match status" value="1"/>
</dbReference>
<evidence type="ECO:0000256" key="5">
    <source>
        <dbReference type="SAM" id="Phobius"/>
    </source>
</evidence>
<reference evidence="8" key="1">
    <citation type="journal article" date="2019" name="Int. J. Syst. Evol. Microbiol.">
        <title>The Global Catalogue of Microorganisms (GCM) 10K type strain sequencing project: providing services to taxonomists for standard genome sequencing and annotation.</title>
        <authorList>
            <consortium name="The Broad Institute Genomics Platform"/>
            <consortium name="The Broad Institute Genome Sequencing Center for Infectious Disease"/>
            <person name="Wu L."/>
            <person name="Ma J."/>
        </authorList>
    </citation>
    <scope>NUCLEOTIDE SEQUENCE [LARGE SCALE GENOMIC DNA]</scope>
    <source>
        <strain evidence="8">NBRC 100033</strain>
    </source>
</reference>
<dbReference type="RefSeq" id="WP_027850461.1">
    <property type="nucleotide sequence ID" value="NZ_BSOR01000029.1"/>
</dbReference>
<evidence type="ECO:0000256" key="2">
    <source>
        <dbReference type="ARBA" id="ARBA00022692"/>
    </source>
</evidence>
<feature type="transmembrane region" description="Helical" evidence="5">
    <location>
        <begin position="216"/>
        <end position="234"/>
    </location>
</feature>
<feature type="transmembrane region" description="Helical" evidence="5">
    <location>
        <begin position="383"/>
        <end position="400"/>
    </location>
</feature>
<feature type="transmembrane region" description="Helical" evidence="5">
    <location>
        <begin position="324"/>
        <end position="343"/>
    </location>
</feature>
<dbReference type="PANTHER" id="PTHR37422:SF17">
    <property type="entry name" value="O-ANTIGEN LIGASE"/>
    <property type="match status" value="1"/>
</dbReference>
<proteinExistence type="predicted"/>
<dbReference type="PROSITE" id="PS50206">
    <property type="entry name" value="RHODANESE_3"/>
    <property type="match status" value="1"/>
</dbReference>
<feature type="transmembrane region" description="Helical" evidence="5">
    <location>
        <begin position="193"/>
        <end position="209"/>
    </location>
</feature>
<keyword evidence="2 5" id="KW-0812">Transmembrane</keyword>
<feature type="transmembrane region" description="Helical" evidence="5">
    <location>
        <begin position="355"/>
        <end position="377"/>
    </location>
</feature>
<comment type="caution">
    <text evidence="7">The sequence shown here is derived from an EMBL/GenBank/DDBJ whole genome shotgun (WGS) entry which is preliminary data.</text>
</comment>
<evidence type="ECO:0000313" key="8">
    <source>
        <dbReference type="Proteomes" id="UP001156682"/>
    </source>
</evidence>
<gene>
    <name evidence="7" type="ORF">GCM10007878_18030</name>
</gene>
<evidence type="ECO:0000256" key="1">
    <source>
        <dbReference type="ARBA" id="ARBA00004141"/>
    </source>
</evidence>
<comment type="subcellular location">
    <subcellularLocation>
        <location evidence="1">Membrane</location>
        <topology evidence="1">Multi-pass membrane protein</topology>
    </subcellularLocation>
</comment>
<keyword evidence="8" id="KW-1185">Reference proteome</keyword>
<name>A0ABQ5ZZB1_9GAMM</name>
<accession>A0ABQ5ZZB1</accession>
<protein>
    <recommendedName>
        <fullName evidence="6">Rhodanese domain-containing protein</fullName>
    </recommendedName>
</protein>
<feature type="transmembrane region" description="Helical" evidence="5">
    <location>
        <begin position="84"/>
        <end position="100"/>
    </location>
</feature>
<dbReference type="InterPro" id="IPR001763">
    <property type="entry name" value="Rhodanese-like_dom"/>
</dbReference>
<keyword evidence="4 5" id="KW-0472">Membrane</keyword>
<evidence type="ECO:0000256" key="4">
    <source>
        <dbReference type="ARBA" id="ARBA00023136"/>
    </source>
</evidence>
<feature type="domain" description="Rhodanese" evidence="6">
    <location>
        <begin position="115"/>
        <end position="133"/>
    </location>
</feature>
<feature type="transmembrane region" description="Helical" evidence="5">
    <location>
        <begin position="170"/>
        <end position="187"/>
    </location>
</feature>
<sequence>MNLARYYSSFAVFLLGSVALVVPSGYSIGFALLLLASFTLLWRKPAFHLQAEDKLIMAVIASYSLILITQLLMDGASIRELDRPSRFLFSLPVILYVIAYPPKLASLFAGLILGSILTGGWAAWQKLFLNVERAGGYTNTIQFGNISILLGFFCLAGLGWASIQPRAKAWMALLVLGALLGVLGSLLSGSRGGWIGLPFLFFILYRAYGRDLTFKIKFVILSMVFIFISAIYLLPQTGVKERVSQAVENIRDYTVGDNKHTSVGLRLDMWKGALNLISEKPISGWGWGGYKERMQELVDEKDFPQFAADHHTHNEYLDNYGKRGLLGLVSLLALYLVPFSLFARHLTNSNIEIRSLATMGALLPVAFMDFGLTQTFFSHNSGVMVYSCWLAVIWGSMRALENNRK</sequence>
<organism evidence="7 8">
    <name type="scientific">Marinospirillum insulare</name>
    <dbReference type="NCBI Taxonomy" id="217169"/>
    <lineage>
        <taxon>Bacteria</taxon>
        <taxon>Pseudomonadati</taxon>
        <taxon>Pseudomonadota</taxon>
        <taxon>Gammaproteobacteria</taxon>
        <taxon>Oceanospirillales</taxon>
        <taxon>Oceanospirillaceae</taxon>
        <taxon>Marinospirillum</taxon>
    </lineage>
</organism>
<dbReference type="InterPro" id="IPR007016">
    <property type="entry name" value="O-antigen_ligase-rel_domated"/>
</dbReference>
<feature type="transmembrane region" description="Helical" evidence="5">
    <location>
        <begin position="107"/>
        <end position="124"/>
    </location>
</feature>
<dbReference type="Pfam" id="PF04932">
    <property type="entry name" value="Wzy_C"/>
    <property type="match status" value="1"/>
</dbReference>
<feature type="transmembrane region" description="Helical" evidence="5">
    <location>
        <begin position="144"/>
        <end position="163"/>
    </location>
</feature>
<dbReference type="InterPro" id="IPR051533">
    <property type="entry name" value="WaaL-like"/>
</dbReference>
<evidence type="ECO:0000256" key="3">
    <source>
        <dbReference type="ARBA" id="ARBA00022989"/>
    </source>
</evidence>
<dbReference type="Proteomes" id="UP001156682">
    <property type="component" value="Unassembled WGS sequence"/>
</dbReference>
<feature type="transmembrane region" description="Helical" evidence="5">
    <location>
        <begin position="54"/>
        <end position="72"/>
    </location>
</feature>
<keyword evidence="3 5" id="KW-1133">Transmembrane helix</keyword>
<dbReference type="EMBL" id="BSOR01000029">
    <property type="protein sequence ID" value="GLR64365.1"/>
    <property type="molecule type" value="Genomic_DNA"/>
</dbReference>
<feature type="transmembrane region" description="Helical" evidence="5">
    <location>
        <begin position="12"/>
        <end position="42"/>
    </location>
</feature>
<evidence type="ECO:0000313" key="7">
    <source>
        <dbReference type="EMBL" id="GLR64365.1"/>
    </source>
</evidence>